<evidence type="ECO:0000313" key="3">
    <source>
        <dbReference type="EMBL" id="KIW08400.1"/>
    </source>
</evidence>
<evidence type="ECO:0000313" key="4">
    <source>
        <dbReference type="Proteomes" id="UP000053259"/>
    </source>
</evidence>
<feature type="region of interest" description="Disordered" evidence="1">
    <location>
        <begin position="55"/>
        <end position="92"/>
    </location>
</feature>
<dbReference type="SUPFAM" id="SSF53335">
    <property type="entry name" value="S-adenosyl-L-methionine-dependent methyltransferases"/>
    <property type="match status" value="1"/>
</dbReference>
<reference evidence="3 4" key="1">
    <citation type="submission" date="2015-01" db="EMBL/GenBank/DDBJ databases">
        <title>The Genome Sequence of Ochroconis gallopava CBS43764.</title>
        <authorList>
            <consortium name="The Broad Institute Genomics Platform"/>
            <person name="Cuomo C."/>
            <person name="de Hoog S."/>
            <person name="Gorbushina A."/>
            <person name="Stielow B."/>
            <person name="Teixiera M."/>
            <person name="Abouelleil A."/>
            <person name="Chapman S.B."/>
            <person name="Priest M."/>
            <person name="Young S.K."/>
            <person name="Wortman J."/>
            <person name="Nusbaum C."/>
            <person name="Birren B."/>
        </authorList>
    </citation>
    <scope>NUCLEOTIDE SEQUENCE [LARGE SCALE GENOMIC DNA]</scope>
    <source>
        <strain evidence="3 4">CBS 43764</strain>
    </source>
</reference>
<dbReference type="InParanoid" id="A0A0D2APB7"/>
<dbReference type="AlphaFoldDB" id="A0A0D2APB7"/>
<dbReference type="GO" id="GO:0008168">
    <property type="term" value="F:methyltransferase activity"/>
    <property type="evidence" value="ECO:0007669"/>
    <property type="project" value="TreeGrafter"/>
</dbReference>
<evidence type="ECO:0000256" key="2">
    <source>
        <dbReference type="SAM" id="Phobius"/>
    </source>
</evidence>
<sequence>MNSAHSIRTRALSFARNMRFVRPSICWRCAQSIFISPAAPRVPLRSYASRPKLAKGSYTGSSRPAAPSHGTSYPPTPSKANQRPKASPAGSSVKAWYDDDLHKDRPWARTFTISVIAISGTAFFGLIGWYGALYYNGLNQPAPEGDEQPIDLTAIYDEYAPHFDEDVDRTEYWNGIHTLRSRLVKQARGDVLESAAGTGRNAEYYVSSRIRSLTIVDKSAGMLAVAEKKWPIDRRGEDWTGRVRFVVGDVEEGLSAAQYDTVVQTLGLCSTDDPDRLMRSLAGLVKPGGKVLLIEHGRGWFEWLNRMLDQSARGHAAKHGCWWNRDIGEIVKRSGLEVVELSRTWRSLGTNWYVVLRKPTVLPDDARREARQRAS</sequence>
<dbReference type="Pfam" id="PF13489">
    <property type="entry name" value="Methyltransf_23"/>
    <property type="match status" value="1"/>
</dbReference>
<feature type="transmembrane region" description="Helical" evidence="2">
    <location>
        <begin position="111"/>
        <end position="132"/>
    </location>
</feature>
<accession>A0A0D2APB7</accession>
<dbReference type="HOGENOM" id="CLU_037990_3_2_1"/>
<keyword evidence="2" id="KW-0472">Membrane</keyword>
<keyword evidence="2" id="KW-0812">Transmembrane</keyword>
<dbReference type="PANTHER" id="PTHR42912">
    <property type="entry name" value="METHYLTRANSFERASE"/>
    <property type="match status" value="1"/>
</dbReference>
<protein>
    <recommendedName>
        <fullName evidence="5">Methyltransferase domain-containing protein</fullName>
    </recommendedName>
</protein>
<dbReference type="GeneID" id="27309285"/>
<dbReference type="Proteomes" id="UP000053259">
    <property type="component" value="Unassembled WGS sequence"/>
</dbReference>
<dbReference type="VEuPathDB" id="FungiDB:PV09_01312"/>
<dbReference type="CDD" id="cd02440">
    <property type="entry name" value="AdoMet_MTases"/>
    <property type="match status" value="1"/>
</dbReference>
<dbReference type="InterPro" id="IPR050508">
    <property type="entry name" value="Methyltransf_Superfamily"/>
</dbReference>
<proteinExistence type="predicted"/>
<keyword evidence="4" id="KW-1185">Reference proteome</keyword>
<dbReference type="EMBL" id="KN847531">
    <property type="protein sequence ID" value="KIW08400.1"/>
    <property type="molecule type" value="Genomic_DNA"/>
</dbReference>
<organism evidence="3 4">
    <name type="scientific">Verruconis gallopava</name>
    <dbReference type="NCBI Taxonomy" id="253628"/>
    <lineage>
        <taxon>Eukaryota</taxon>
        <taxon>Fungi</taxon>
        <taxon>Dikarya</taxon>
        <taxon>Ascomycota</taxon>
        <taxon>Pezizomycotina</taxon>
        <taxon>Dothideomycetes</taxon>
        <taxon>Pleosporomycetidae</taxon>
        <taxon>Venturiales</taxon>
        <taxon>Sympoventuriaceae</taxon>
        <taxon>Verruconis</taxon>
    </lineage>
</organism>
<name>A0A0D2APB7_9PEZI</name>
<dbReference type="InterPro" id="IPR029063">
    <property type="entry name" value="SAM-dependent_MTases_sf"/>
</dbReference>
<dbReference type="PANTHER" id="PTHR42912:SF83">
    <property type="entry name" value="METHYLTRANSFERASE TYPE 11 DOMAIN-CONTAINING PROTEIN"/>
    <property type="match status" value="1"/>
</dbReference>
<dbReference type="Gene3D" id="3.40.50.150">
    <property type="entry name" value="Vaccinia Virus protein VP39"/>
    <property type="match status" value="1"/>
</dbReference>
<evidence type="ECO:0000256" key="1">
    <source>
        <dbReference type="SAM" id="MobiDB-lite"/>
    </source>
</evidence>
<dbReference type="OrthoDB" id="416496at2759"/>
<dbReference type="RefSeq" id="XP_016218269.1">
    <property type="nucleotide sequence ID" value="XM_016354174.1"/>
</dbReference>
<evidence type="ECO:0008006" key="5">
    <source>
        <dbReference type="Google" id="ProtNLM"/>
    </source>
</evidence>
<keyword evidence="2" id="KW-1133">Transmembrane helix</keyword>
<feature type="compositionally biased region" description="Polar residues" evidence="1">
    <location>
        <begin position="69"/>
        <end position="81"/>
    </location>
</feature>
<gene>
    <name evidence="3" type="ORF">PV09_01312</name>
</gene>
<dbReference type="STRING" id="253628.A0A0D2APB7"/>